<name>A0A2N3N5Q3_9PEZI</name>
<reference evidence="2 3" key="1">
    <citation type="journal article" date="2017" name="G3 (Bethesda)">
        <title>First Draft Genome Sequence of the Pathogenic Fungus Lomentospora prolificans (Formerly Scedosporium prolificans).</title>
        <authorList>
            <person name="Luo R."/>
            <person name="Zimin A."/>
            <person name="Workman R."/>
            <person name="Fan Y."/>
            <person name="Pertea G."/>
            <person name="Grossman N."/>
            <person name="Wear M.P."/>
            <person name="Jia B."/>
            <person name="Miller H."/>
            <person name="Casadevall A."/>
            <person name="Timp W."/>
            <person name="Zhang S.X."/>
            <person name="Salzberg S.L."/>
        </authorList>
    </citation>
    <scope>NUCLEOTIDE SEQUENCE [LARGE SCALE GENOMIC DNA]</scope>
    <source>
        <strain evidence="2 3">JHH-5317</strain>
    </source>
</reference>
<feature type="region of interest" description="Disordered" evidence="1">
    <location>
        <begin position="438"/>
        <end position="485"/>
    </location>
</feature>
<feature type="compositionally biased region" description="Basic and acidic residues" evidence="1">
    <location>
        <begin position="438"/>
        <end position="453"/>
    </location>
</feature>
<accession>A0A2N3N5Q3</accession>
<gene>
    <name evidence="2" type="ORF">jhhlp_006366</name>
</gene>
<dbReference type="GO" id="GO:0005634">
    <property type="term" value="C:nucleus"/>
    <property type="evidence" value="ECO:0007669"/>
    <property type="project" value="TreeGrafter"/>
</dbReference>
<dbReference type="InParanoid" id="A0A2N3N5Q3"/>
<protein>
    <submittedName>
        <fullName evidence="2">Uncharacterized protein</fullName>
    </submittedName>
</protein>
<keyword evidence="3" id="KW-1185">Reference proteome</keyword>
<dbReference type="Pfam" id="PF10303">
    <property type="entry name" value="DUF2408"/>
    <property type="match status" value="1"/>
</dbReference>
<sequence length="485" mass="55196">METPALPLPDNSRDREVLNKLSQIRDQLVLLKTDRTTYLRSQEVIPLYNETLRQVNQLDDLGFVEGKPKNQLAHVLDSCFRILSLCFLTIGRNNEAPAVYAPTTTILRLLDHLAECDLYSAHDLCAMEETLNKLSINVSRDQACPRPYVALLSRRIELCRVSLKALRERLNRLEEPLPDIYERIISLIRTISRANTRPTVSTSEVVELQKKAQEIADQRKDGNFVTEDGKIPAGNDIVNDVLNRCLGWADAVLERKGAISDSFRPLYDKLILVRNHLEKLSVTHAWALREADLYDYHRTLDRIDDMRVDGNWIDEQGNQADFYVKRMLLYLIRRSYGYVFQLMMASQPVSEALLPVYNQLKTLKRCLTEVRDNGGIRNLREVYPYSMKLNSIDNMRVDGKFMVGEDIPEGQGRVTELLEDCFDLSQELKVAAEAAEAKAKEASSMDLESRTASEAESDAEMEDEPDDDADEGAMIKPLNDVPISA</sequence>
<dbReference type="Proteomes" id="UP000233524">
    <property type="component" value="Unassembled WGS sequence"/>
</dbReference>
<dbReference type="PANTHER" id="PTHR28086">
    <property type="entry name" value="UPF0662 PROTEIN YPL260W"/>
    <property type="match status" value="1"/>
</dbReference>
<evidence type="ECO:0000313" key="2">
    <source>
        <dbReference type="EMBL" id="PKS07758.1"/>
    </source>
</evidence>
<comment type="caution">
    <text evidence="2">The sequence shown here is derived from an EMBL/GenBank/DDBJ whole genome shotgun (WGS) entry which is preliminary data.</text>
</comment>
<evidence type="ECO:0000256" key="1">
    <source>
        <dbReference type="SAM" id="MobiDB-lite"/>
    </source>
</evidence>
<feature type="compositionally biased region" description="Acidic residues" evidence="1">
    <location>
        <begin position="455"/>
        <end position="471"/>
    </location>
</feature>
<evidence type="ECO:0000313" key="3">
    <source>
        <dbReference type="Proteomes" id="UP000233524"/>
    </source>
</evidence>
<dbReference type="InterPro" id="IPR018810">
    <property type="entry name" value="UPF0662"/>
</dbReference>
<dbReference type="VEuPathDB" id="FungiDB:jhhlp_006366"/>
<dbReference type="EMBL" id="NLAX01000701">
    <property type="protein sequence ID" value="PKS07758.1"/>
    <property type="molecule type" value="Genomic_DNA"/>
</dbReference>
<dbReference type="FunCoup" id="A0A2N3N5Q3">
    <property type="interactions" value="37"/>
</dbReference>
<proteinExistence type="predicted"/>
<dbReference type="STRING" id="41688.A0A2N3N5Q3"/>
<dbReference type="GO" id="GO:0005737">
    <property type="term" value="C:cytoplasm"/>
    <property type="evidence" value="ECO:0007669"/>
    <property type="project" value="TreeGrafter"/>
</dbReference>
<dbReference type="AlphaFoldDB" id="A0A2N3N5Q3"/>
<organism evidence="2 3">
    <name type="scientific">Lomentospora prolificans</name>
    <dbReference type="NCBI Taxonomy" id="41688"/>
    <lineage>
        <taxon>Eukaryota</taxon>
        <taxon>Fungi</taxon>
        <taxon>Dikarya</taxon>
        <taxon>Ascomycota</taxon>
        <taxon>Pezizomycotina</taxon>
        <taxon>Sordariomycetes</taxon>
        <taxon>Hypocreomycetidae</taxon>
        <taxon>Microascales</taxon>
        <taxon>Microascaceae</taxon>
        <taxon>Lomentospora</taxon>
    </lineage>
</organism>
<dbReference type="PANTHER" id="PTHR28086:SF1">
    <property type="entry name" value="CU(2+) SUPPRESSING AND BLEOMYCIN SENSITIVE PROTEIN 1"/>
    <property type="match status" value="1"/>
</dbReference>
<dbReference type="OrthoDB" id="2011986at2759"/>